<keyword evidence="4" id="KW-0238">DNA-binding</keyword>
<evidence type="ECO:0000256" key="3">
    <source>
        <dbReference type="ARBA" id="ARBA00023082"/>
    </source>
</evidence>
<organism evidence="7">
    <name type="scientific">Streptomyces sp. ADM21</name>
    <dbReference type="NCBI Taxonomy" id="1521174"/>
    <lineage>
        <taxon>Bacteria</taxon>
        <taxon>Bacillati</taxon>
        <taxon>Actinomycetota</taxon>
        <taxon>Actinomycetes</taxon>
        <taxon>Kitasatosporales</taxon>
        <taxon>Streptomycetaceae</taxon>
        <taxon>Streptomyces</taxon>
    </lineage>
</organism>
<dbReference type="InterPro" id="IPR014284">
    <property type="entry name" value="RNA_pol_sigma-70_dom"/>
</dbReference>
<dbReference type="SUPFAM" id="SSF88659">
    <property type="entry name" value="Sigma3 and sigma4 domains of RNA polymerase sigma factors"/>
    <property type="match status" value="1"/>
</dbReference>
<dbReference type="AlphaFoldDB" id="A0A075J115"/>
<keyword evidence="3" id="KW-0731">Sigma factor</keyword>
<dbReference type="InterPro" id="IPR036388">
    <property type="entry name" value="WH-like_DNA-bd_sf"/>
</dbReference>
<evidence type="ECO:0000256" key="1">
    <source>
        <dbReference type="ARBA" id="ARBA00010641"/>
    </source>
</evidence>
<evidence type="ECO:0000313" key="7">
    <source>
        <dbReference type="EMBL" id="AIF33749.1"/>
    </source>
</evidence>
<dbReference type="Pfam" id="PF08281">
    <property type="entry name" value="Sigma70_r4_2"/>
    <property type="match status" value="1"/>
</dbReference>
<sequence length="175" mass="19371">MITTNDAQAPVTTALLPRAQAGDDRAMNDILLHIAPFVGRLCLPIAQGHSSDAAQEAMLAIFRGIRGLREPEAFYGWVRAVTVREAVRTSKRLSQGPTDDLTDRALDGNPLDTVHISDAMDRLPDQHRQVLVLRAVYGMNEEEMAATLALPVGTVRSRLHRARRNFQNAWHQQSA</sequence>
<dbReference type="Gene3D" id="1.10.10.10">
    <property type="entry name" value="Winged helix-like DNA-binding domain superfamily/Winged helix DNA-binding domain"/>
    <property type="match status" value="1"/>
</dbReference>
<evidence type="ECO:0000256" key="5">
    <source>
        <dbReference type="ARBA" id="ARBA00023163"/>
    </source>
</evidence>
<reference evidence="7" key="1">
    <citation type="journal article" date="2013" name="Mol. Biosyst.">
        <title>Chemical and biosynthetic evolution of the antimycin-type depsipeptides.</title>
        <authorList>
            <person name="Vanner S.A."/>
            <person name="Li X."/>
            <person name="Zvanych R."/>
            <person name="Torchia J."/>
            <person name="Sang J."/>
            <person name="Andrews D.W."/>
            <person name="Magarvey N.A."/>
        </authorList>
    </citation>
    <scope>NUCLEOTIDE SEQUENCE</scope>
    <source>
        <strain evidence="7">ADM21</strain>
    </source>
</reference>
<dbReference type="PANTHER" id="PTHR43133:SF8">
    <property type="entry name" value="RNA POLYMERASE SIGMA FACTOR HI_1459-RELATED"/>
    <property type="match status" value="1"/>
</dbReference>
<reference evidence="7" key="2">
    <citation type="submission" date="2014-05" db="EMBL/GenBank/DDBJ databases">
        <authorList>
            <person name="Vanner S.A."/>
            <person name="Li X."/>
            <person name="Zvanych R."/>
            <person name="Torchia J."/>
            <person name="Sang J."/>
            <person name="Andrews D.W."/>
            <person name="Magarvey N.A."/>
        </authorList>
    </citation>
    <scope>NUCLEOTIDE SEQUENCE</scope>
    <source>
        <strain evidence="7">ADM21</strain>
    </source>
</reference>
<dbReference type="PANTHER" id="PTHR43133">
    <property type="entry name" value="RNA POLYMERASE ECF-TYPE SIGMA FACTO"/>
    <property type="match status" value="1"/>
</dbReference>
<dbReference type="InterPro" id="IPR013249">
    <property type="entry name" value="RNA_pol_sigma70_r4_t2"/>
</dbReference>
<dbReference type="GO" id="GO:0003677">
    <property type="term" value="F:DNA binding"/>
    <property type="evidence" value="ECO:0007669"/>
    <property type="project" value="UniProtKB-KW"/>
</dbReference>
<comment type="similarity">
    <text evidence="1">Belongs to the sigma-70 factor family. ECF subfamily.</text>
</comment>
<keyword evidence="2" id="KW-0805">Transcription regulation</keyword>
<protein>
    <submittedName>
        <fullName evidence="7">RNA polymerase sigma factor</fullName>
    </submittedName>
</protein>
<dbReference type="InterPro" id="IPR039425">
    <property type="entry name" value="RNA_pol_sigma-70-like"/>
</dbReference>
<dbReference type="InterPro" id="IPR013324">
    <property type="entry name" value="RNA_pol_sigma_r3/r4-like"/>
</dbReference>
<dbReference type="InterPro" id="IPR013325">
    <property type="entry name" value="RNA_pol_sigma_r2"/>
</dbReference>
<dbReference type="GO" id="GO:0016987">
    <property type="term" value="F:sigma factor activity"/>
    <property type="evidence" value="ECO:0007669"/>
    <property type="project" value="UniProtKB-KW"/>
</dbReference>
<evidence type="ECO:0000259" key="6">
    <source>
        <dbReference type="Pfam" id="PF08281"/>
    </source>
</evidence>
<accession>A0A075J115</accession>
<evidence type="ECO:0000256" key="4">
    <source>
        <dbReference type="ARBA" id="ARBA00023125"/>
    </source>
</evidence>
<keyword evidence="5" id="KW-0804">Transcription</keyword>
<evidence type="ECO:0000256" key="2">
    <source>
        <dbReference type="ARBA" id="ARBA00023015"/>
    </source>
</evidence>
<dbReference type="SUPFAM" id="SSF88946">
    <property type="entry name" value="Sigma2 domain of RNA polymerase sigma factors"/>
    <property type="match status" value="1"/>
</dbReference>
<feature type="domain" description="RNA polymerase sigma factor 70 region 4 type 2" evidence="6">
    <location>
        <begin position="116"/>
        <end position="164"/>
    </location>
</feature>
<name>A0A075J115_9ACTN</name>
<dbReference type="NCBIfam" id="TIGR02937">
    <property type="entry name" value="sigma70-ECF"/>
    <property type="match status" value="1"/>
</dbReference>
<dbReference type="GO" id="GO:0006352">
    <property type="term" value="P:DNA-templated transcription initiation"/>
    <property type="evidence" value="ECO:0007669"/>
    <property type="project" value="InterPro"/>
</dbReference>
<dbReference type="CDD" id="cd06171">
    <property type="entry name" value="Sigma70_r4"/>
    <property type="match status" value="1"/>
</dbReference>
<dbReference type="EMBL" id="KJ920751">
    <property type="protein sequence ID" value="AIF33749.1"/>
    <property type="molecule type" value="Genomic_DNA"/>
</dbReference>
<proteinExistence type="inferred from homology"/>
<gene>
    <name evidence="7" type="primary">antA</name>
</gene>
<dbReference type="Gene3D" id="1.10.1740.10">
    <property type="match status" value="1"/>
</dbReference>